<dbReference type="RefSeq" id="WP_105863311.1">
    <property type="nucleotide sequence ID" value="NZ_PUEJ01000006.1"/>
</dbReference>
<protein>
    <submittedName>
        <fullName evidence="2">Complex I NDUFA9 subunit family protein</fullName>
    </submittedName>
</protein>
<dbReference type="Pfam" id="PF01370">
    <property type="entry name" value="Epimerase"/>
    <property type="match status" value="1"/>
</dbReference>
<name>A0A2S9Q9I4_9HYPH</name>
<dbReference type="AlphaFoldDB" id="A0A2S9Q9I4"/>
<keyword evidence="3" id="KW-1185">Reference proteome</keyword>
<organism evidence="2 3">
    <name type="scientific">Labrys okinawensis</name>
    <dbReference type="NCBI Taxonomy" id="346911"/>
    <lineage>
        <taxon>Bacteria</taxon>
        <taxon>Pseudomonadati</taxon>
        <taxon>Pseudomonadota</taxon>
        <taxon>Alphaproteobacteria</taxon>
        <taxon>Hyphomicrobiales</taxon>
        <taxon>Xanthobacteraceae</taxon>
        <taxon>Labrys</taxon>
    </lineage>
</organism>
<dbReference type="EMBL" id="PUEJ01000006">
    <property type="protein sequence ID" value="PRH86012.1"/>
    <property type="molecule type" value="Genomic_DNA"/>
</dbReference>
<evidence type="ECO:0000259" key="1">
    <source>
        <dbReference type="Pfam" id="PF01370"/>
    </source>
</evidence>
<gene>
    <name evidence="2" type="ORF">C5L14_17280</name>
</gene>
<sequence>MAPVSDRLVTVFGGSGFVGRNLVRSLAKRGFRVRVAVRRPDLAQYLMTAGAVGQIRGVQANLRYPASIAAAVEGAEAVVNLVGVMHERGANGFDAVQAFGPGAIGRAAKVAGVKRFVHVSALGLHAGSESAYAKSKLKGEEAARAAFGDPIILRPSVMFGPDDDFFNKFAGLARMSPVLPLIGGGETKFQPVFVGDVAEVLARGAEGSLTPGATYELGGQEVLTLRQIFEFVLKTTNRKRLLVPMPFGIANVQATLFELARTVSLGLFTPPLTRDQVTLLRHDNVVTEEAARAGLTLEGLGIQPATVEAIVPSYLWRFRKAGQFENKVA</sequence>
<reference evidence="2 3" key="1">
    <citation type="submission" date="2018-02" db="EMBL/GenBank/DDBJ databases">
        <title>Whole genome sequencing of endophytic bacterium.</title>
        <authorList>
            <person name="Eedara R."/>
            <person name="Podile A.R."/>
        </authorList>
    </citation>
    <scope>NUCLEOTIDE SEQUENCE [LARGE SCALE GENOMIC DNA]</scope>
    <source>
        <strain evidence="2 3">RP1T</strain>
    </source>
</reference>
<dbReference type="Gene3D" id="3.40.50.720">
    <property type="entry name" value="NAD(P)-binding Rossmann-like Domain"/>
    <property type="match status" value="1"/>
</dbReference>
<dbReference type="InterPro" id="IPR001509">
    <property type="entry name" value="Epimerase_deHydtase"/>
</dbReference>
<proteinExistence type="predicted"/>
<feature type="domain" description="NAD-dependent epimerase/dehydratase" evidence="1">
    <location>
        <begin position="9"/>
        <end position="206"/>
    </location>
</feature>
<dbReference type="InterPro" id="IPR036291">
    <property type="entry name" value="NAD(P)-bd_dom_sf"/>
</dbReference>
<accession>A0A2S9Q9I4</accession>
<dbReference type="PANTHER" id="PTHR12126">
    <property type="entry name" value="NADH-UBIQUINONE OXIDOREDUCTASE 39 KDA SUBUNIT-RELATED"/>
    <property type="match status" value="1"/>
</dbReference>
<dbReference type="CDD" id="cd05271">
    <property type="entry name" value="NDUFA9_like_SDR_a"/>
    <property type="match status" value="1"/>
</dbReference>
<dbReference type="Proteomes" id="UP000237682">
    <property type="component" value="Unassembled WGS sequence"/>
</dbReference>
<dbReference type="GO" id="GO:0044877">
    <property type="term" value="F:protein-containing complex binding"/>
    <property type="evidence" value="ECO:0007669"/>
    <property type="project" value="TreeGrafter"/>
</dbReference>
<evidence type="ECO:0000313" key="3">
    <source>
        <dbReference type="Proteomes" id="UP000237682"/>
    </source>
</evidence>
<dbReference type="PANTHER" id="PTHR12126:SF11">
    <property type="entry name" value="NADH DEHYDROGENASE [UBIQUINONE] 1 ALPHA SUBCOMPLEX SUBUNIT 9, MITOCHONDRIAL"/>
    <property type="match status" value="1"/>
</dbReference>
<evidence type="ECO:0000313" key="2">
    <source>
        <dbReference type="EMBL" id="PRH86012.1"/>
    </source>
</evidence>
<dbReference type="SUPFAM" id="SSF51735">
    <property type="entry name" value="NAD(P)-binding Rossmann-fold domains"/>
    <property type="match status" value="1"/>
</dbReference>
<dbReference type="FunFam" id="3.40.50.720:FF:000702">
    <property type="entry name" value="NADH dehydrogenase (Ubiquinone)"/>
    <property type="match status" value="1"/>
</dbReference>
<comment type="caution">
    <text evidence="2">The sequence shown here is derived from an EMBL/GenBank/DDBJ whole genome shotgun (WGS) entry which is preliminary data.</text>
</comment>
<dbReference type="OrthoDB" id="9776313at2"/>
<dbReference type="InterPro" id="IPR051207">
    <property type="entry name" value="ComplexI_NDUFA9_subunit"/>
</dbReference>